<comment type="caution">
    <text evidence="1">The sequence shown here is derived from an EMBL/GenBank/DDBJ whole genome shotgun (WGS) entry which is preliminary data.</text>
</comment>
<organism evidence="1 2">
    <name type="scientific">Colocasia esculenta</name>
    <name type="common">Wild taro</name>
    <name type="synonym">Arum esculentum</name>
    <dbReference type="NCBI Taxonomy" id="4460"/>
    <lineage>
        <taxon>Eukaryota</taxon>
        <taxon>Viridiplantae</taxon>
        <taxon>Streptophyta</taxon>
        <taxon>Embryophyta</taxon>
        <taxon>Tracheophyta</taxon>
        <taxon>Spermatophyta</taxon>
        <taxon>Magnoliopsida</taxon>
        <taxon>Liliopsida</taxon>
        <taxon>Araceae</taxon>
        <taxon>Aroideae</taxon>
        <taxon>Colocasieae</taxon>
        <taxon>Colocasia</taxon>
    </lineage>
</organism>
<accession>A0A843W8B4</accession>
<dbReference type="EMBL" id="NMUH01003166">
    <property type="protein sequence ID" value="MQM04166.1"/>
    <property type="molecule type" value="Genomic_DNA"/>
</dbReference>
<reference evidence="1" key="1">
    <citation type="submission" date="2017-07" db="EMBL/GenBank/DDBJ databases">
        <title>Taro Niue Genome Assembly and Annotation.</title>
        <authorList>
            <person name="Atibalentja N."/>
            <person name="Keating K."/>
            <person name="Fields C.J."/>
        </authorList>
    </citation>
    <scope>NUCLEOTIDE SEQUENCE</scope>
    <source>
        <strain evidence="1">Niue_2</strain>
        <tissue evidence="1">Leaf</tissue>
    </source>
</reference>
<evidence type="ECO:0000313" key="2">
    <source>
        <dbReference type="Proteomes" id="UP000652761"/>
    </source>
</evidence>
<name>A0A843W8B4_COLES</name>
<keyword evidence="2" id="KW-1185">Reference proteome</keyword>
<protein>
    <submittedName>
        <fullName evidence="1">Uncharacterized protein</fullName>
    </submittedName>
</protein>
<gene>
    <name evidence="1" type="ORF">Taro_036960</name>
</gene>
<sequence length="197" mass="21161">MSGVRGGSACGPLTLWRSEVAVLAVRRRSHLVVRWSRQDCSSLISVVAVLPQSLRCAVVLAGAFWRVFPEQCLGGSGGGSPRTCLRCFYSYAYCSVLSDDLCCLVVGSCILVKVLPKIALCRFWWRFFPRVLCVCFGPLLCCPCGLKCAVWLGCVLARCAERCFRCVPDSVGFCGSLVCGPTLVGGPGVALFSSTTL</sequence>
<dbReference type="Proteomes" id="UP000652761">
    <property type="component" value="Unassembled WGS sequence"/>
</dbReference>
<evidence type="ECO:0000313" key="1">
    <source>
        <dbReference type="EMBL" id="MQM04166.1"/>
    </source>
</evidence>
<proteinExistence type="predicted"/>
<dbReference type="AlphaFoldDB" id="A0A843W8B4"/>